<accession>A0A4Q1C6K4</accession>
<dbReference type="InterPro" id="IPR029052">
    <property type="entry name" value="Metallo-depent_PP-like"/>
</dbReference>
<dbReference type="AlphaFoldDB" id="A0A4Q1C6K4"/>
<dbReference type="Gene3D" id="1.10.530.10">
    <property type="match status" value="1"/>
</dbReference>
<dbReference type="GO" id="GO:0000270">
    <property type="term" value="P:peptidoglycan metabolic process"/>
    <property type="evidence" value="ECO:0007669"/>
    <property type="project" value="InterPro"/>
</dbReference>
<feature type="compositionally biased region" description="Pro residues" evidence="2">
    <location>
        <begin position="576"/>
        <end position="605"/>
    </location>
</feature>
<feature type="domain" description="Calcineurin-like phosphoesterase" evidence="4">
    <location>
        <begin position="31"/>
        <end position="111"/>
    </location>
</feature>
<dbReference type="InterPro" id="IPR000189">
    <property type="entry name" value="Transglyc_AS"/>
</dbReference>
<dbReference type="GO" id="GO:0016787">
    <property type="term" value="F:hydrolase activity"/>
    <property type="evidence" value="ECO:0007669"/>
    <property type="project" value="InterPro"/>
</dbReference>
<keyword evidence="3" id="KW-0732">Signal</keyword>
<dbReference type="GO" id="GO:0009166">
    <property type="term" value="P:nucleotide catabolic process"/>
    <property type="evidence" value="ECO:0007669"/>
    <property type="project" value="InterPro"/>
</dbReference>
<dbReference type="RefSeq" id="WP_129045727.1">
    <property type="nucleotide sequence ID" value="NZ_SDHX01000001.1"/>
</dbReference>
<comment type="caution">
    <text evidence="7">The sequence shown here is derived from an EMBL/GenBank/DDBJ whole genome shotgun (WGS) entry which is preliminary data.</text>
</comment>
<dbReference type="InterPro" id="IPR004843">
    <property type="entry name" value="Calcineurin-like_PHP"/>
</dbReference>
<feature type="region of interest" description="Disordered" evidence="2">
    <location>
        <begin position="573"/>
        <end position="606"/>
    </location>
</feature>
<dbReference type="Gene3D" id="3.90.780.10">
    <property type="entry name" value="5'-Nucleotidase, C-terminal domain"/>
    <property type="match status" value="1"/>
</dbReference>
<evidence type="ECO:0008006" key="9">
    <source>
        <dbReference type="Google" id="ProtNLM"/>
    </source>
</evidence>
<dbReference type="InterPro" id="IPR008334">
    <property type="entry name" value="5'-Nucleotdase_C"/>
</dbReference>
<dbReference type="InterPro" id="IPR008258">
    <property type="entry name" value="Transglycosylase_SLT_dom_1"/>
</dbReference>
<dbReference type="EMBL" id="SDHX01000001">
    <property type="protein sequence ID" value="RXK54362.1"/>
    <property type="molecule type" value="Genomic_DNA"/>
</dbReference>
<comment type="similarity">
    <text evidence="1">Belongs to the transglycosylase Slt family.</text>
</comment>
<dbReference type="SUPFAM" id="SSF53955">
    <property type="entry name" value="Lysozyme-like"/>
    <property type="match status" value="1"/>
</dbReference>
<protein>
    <recommendedName>
        <fullName evidence="9">Transglycosylase SLT domain-containing protein</fullName>
    </recommendedName>
</protein>
<dbReference type="Gene3D" id="3.60.21.10">
    <property type="match status" value="1"/>
</dbReference>
<dbReference type="CDD" id="cd16894">
    <property type="entry name" value="MltD-like"/>
    <property type="match status" value="1"/>
</dbReference>
<dbReference type="GO" id="GO:0008933">
    <property type="term" value="F:peptidoglycan lytic transglycosylase activity"/>
    <property type="evidence" value="ECO:0007669"/>
    <property type="project" value="InterPro"/>
</dbReference>
<dbReference type="Pfam" id="PF01464">
    <property type="entry name" value="SLT"/>
    <property type="match status" value="1"/>
</dbReference>
<dbReference type="InterPro" id="IPR036907">
    <property type="entry name" value="5'-Nucleotdase_C_sf"/>
</dbReference>
<dbReference type="Pfam" id="PF00149">
    <property type="entry name" value="Metallophos"/>
    <property type="match status" value="1"/>
</dbReference>
<evidence type="ECO:0000256" key="1">
    <source>
        <dbReference type="ARBA" id="ARBA00007734"/>
    </source>
</evidence>
<keyword evidence="8" id="KW-1185">Reference proteome</keyword>
<evidence type="ECO:0000313" key="8">
    <source>
        <dbReference type="Proteomes" id="UP000290218"/>
    </source>
</evidence>
<name>A0A4Q1C6K4_9BACT</name>
<sequence length="782" mass="84338">MRRPLLFLLLLALQGLGRLAGAPAGAEAVLVVSGDMHSAYDRTAQFVALVDRLKAEHPALPVAVLLNGDTQEYGNALARRSGGEIDFALYAALVRRAPVILNLGNHEADYFALEETVLRAEAVGVKVIGNIVNRGTGQPFAPASVSLALGGHTATVVGLAPDALATYRVAVRPSLDLADPVVWAKEHFPRLLGAGTEGNAANPPALPIVLSHCGLGADRELLKLVPEGTLFSGAHSHLRFVESFERTVYFHTGTWMQHIALAWLCRDEAGALRWQVEPVPVPADGPVDPELAAVIRDVRERWLIPEDRAVVGQTKRAMDTAEAARFAAQVIREGAKADAAFVGNTTFGSGLPAGDVTQLEFDACVRFDGSIYTASIDGARLRALLLAANQGPDTPFAARGGEFNHAVGPEVIEDAHRYRIATTDWGAKNTARYFGEPAIAWTERPELRLKTLVRARLVRDRVLAFPATAEQSPSQTATLDPETLVEFGRRLFEAYAPDEIQEEFEFPSKQEWDEFAARLQAALESNDLRRLAAYEPEARAALLALRALPEYGDYADWLTERLDYITAAQQAVAAPAPKPAPPAPPPIPPTPGPAKPDPAPKPALPSAPAEIPSYALWLDRMKTRAVPARAPALLPRLQRVFAEEGVPAELVWLAETESTFNPAARSPVGARGLFQLMPETAKSLGLQTFLPDERTDPEKSARAAARYLRYLHGRFGDWPLVLAAYNAGEGRVWRTLKSGNASTFGEIAGALPAETRMYVPKVLATIATRAGVPPDRLAVPGA</sequence>
<evidence type="ECO:0000259" key="6">
    <source>
        <dbReference type="Pfam" id="PF02872"/>
    </source>
</evidence>
<feature type="domain" description="5'-Nucleotidase C-terminal" evidence="6">
    <location>
        <begin position="319"/>
        <end position="389"/>
    </location>
</feature>
<dbReference type="InterPro" id="IPR023346">
    <property type="entry name" value="Lysozyme-like_dom_sf"/>
</dbReference>
<evidence type="ECO:0000259" key="4">
    <source>
        <dbReference type="Pfam" id="PF00149"/>
    </source>
</evidence>
<evidence type="ECO:0000256" key="2">
    <source>
        <dbReference type="SAM" id="MobiDB-lite"/>
    </source>
</evidence>
<evidence type="ECO:0000313" key="7">
    <source>
        <dbReference type="EMBL" id="RXK54362.1"/>
    </source>
</evidence>
<feature type="signal peptide" evidence="3">
    <location>
        <begin position="1"/>
        <end position="20"/>
    </location>
</feature>
<dbReference type="Proteomes" id="UP000290218">
    <property type="component" value="Unassembled WGS sequence"/>
</dbReference>
<proteinExistence type="inferred from homology"/>
<gene>
    <name evidence="7" type="ORF">ESB00_00235</name>
</gene>
<dbReference type="GO" id="GO:0016020">
    <property type="term" value="C:membrane"/>
    <property type="evidence" value="ECO:0007669"/>
    <property type="project" value="InterPro"/>
</dbReference>
<dbReference type="OrthoDB" id="185653at2"/>
<dbReference type="PANTHER" id="PTHR37423:SF2">
    <property type="entry name" value="MEMBRANE-BOUND LYTIC MUREIN TRANSGLYCOSYLASE C"/>
    <property type="match status" value="1"/>
</dbReference>
<organism evidence="7 8">
    <name type="scientific">Oleiharenicola lentus</name>
    <dbReference type="NCBI Taxonomy" id="2508720"/>
    <lineage>
        <taxon>Bacteria</taxon>
        <taxon>Pseudomonadati</taxon>
        <taxon>Verrucomicrobiota</taxon>
        <taxon>Opitutia</taxon>
        <taxon>Opitutales</taxon>
        <taxon>Opitutaceae</taxon>
        <taxon>Oleiharenicola</taxon>
    </lineage>
</organism>
<dbReference type="PROSITE" id="PS00922">
    <property type="entry name" value="TRANSGLYCOSYLASE"/>
    <property type="match status" value="1"/>
</dbReference>
<dbReference type="Pfam" id="PF02872">
    <property type="entry name" value="5_nucleotid_C"/>
    <property type="match status" value="1"/>
</dbReference>
<dbReference type="SUPFAM" id="SSF55816">
    <property type="entry name" value="5'-nucleotidase (syn. UDP-sugar hydrolase), C-terminal domain"/>
    <property type="match status" value="1"/>
</dbReference>
<dbReference type="PANTHER" id="PTHR37423">
    <property type="entry name" value="SOLUBLE LYTIC MUREIN TRANSGLYCOSYLASE-RELATED"/>
    <property type="match status" value="1"/>
</dbReference>
<feature type="domain" description="Transglycosylase SLT" evidence="5">
    <location>
        <begin position="646"/>
        <end position="740"/>
    </location>
</feature>
<dbReference type="SUPFAM" id="SSF56300">
    <property type="entry name" value="Metallo-dependent phosphatases"/>
    <property type="match status" value="1"/>
</dbReference>
<feature type="chain" id="PRO_5020871270" description="Transglycosylase SLT domain-containing protein" evidence="3">
    <location>
        <begin position="21"/>
        <end position="782"/>
    </location>
</feature>
<evidence type="ECO:0000256" key="3">
    <source>
        <dbReference type="SAM" id="SignalP"/>
    </source>
</evidence>
<reference evidence="7 8" key="1">
    <citation type="submission" date="2019-01" db="EMBL/GenBank/DDBJ databases">
        <title>Lacunisphaera sp. strain TWA-58.</title>
        <authorList>
            <person name="Chen W.-M."/>
        </authorList>
    </citation>
    <scope>NUCLEOTIDE SEQUENCE [LARGE SCALE GENOMIC DNA]</scope>
    <source>
        <strain evidence="7 8">TWA-58</strain>
    </source>
</reference>
<evidence type="ECO:0000259" key="5">
    <source>
        <dbReference type="Pfam" id="PF01464"/>
    </source>
</evidence>